<organism evidence="1 2">
    <name type="scientific">Cadophora malorum</name>
    <dbReference type="NCBI Taxonomy" id="108018"/>
    <lineage>
        <taxon>Eukaryota</taxon>
        <taxon>Fungi</taxon>
        <taxon>Dikarya</taxon>
        <taxon>Ascomycota</taxon>
        <taxon>Pezizomycotina</taxon>
        <taxon>Leotiomycetes</taxon>
        <taxon>Helotiales</taxon>
        <taxon>Ploettnerulaceae</taxon>
        <taxon>Cadophora</taxon>
    </lineage>
</organism>
<accession>A0A8H7WG69</accession>
<proteinExistence type="predicted"/>
<dbReference type="OrthoDB" id="4812806at2759"/>
<dbReference type="EMBL" id="JAFJYH010000022">
    <property type="protein sequence ID" value="KAG4424333.1"/>
    <property type="molecule type" value="Genomic_DNA"/>
</dbReference>
<protein>
    <submittedName>
        <fullName evidence="1">Uncharacterized protein</fullName>
    </submittedName>
</protein>
<comment type="caution">
    <text evidence="1">The sequence shown here is derived from an EMBL/GenBank/DDBJ whole genome shotgun (WGS) entry which is preliminary data.</text>
</comment>
<dbReference type="AlphaFoldDB" id="A0A8H7WG69"/>
<name>A0A8H7WG69_9HELO</name>
<dbReference type="Proteomes" id="UP000664132">
    <property type="component" value="Unassembled WGS sequence"/>
</dbReference>
<evidence type="ECO:0000313" key="2">
    <source>
        <dbReference type="Proteomes" id="UP000664132"/>
    </source>
</evidence>
<gene>
    <name evidence="1" type="ORF">IFR04_002574</name>
</gene>
<keyword evidence="2" id="KW-1185">Reference proteome</keyword>
<sequence length="90" mass="10364">MSIIWAHYEGRPQVPPKAYSSLRSVAISQDTIKHLYLNQKSKVLGNWFEDLTGFQKFTMVGDDKFDGEWSYESPGCFSSIDEESYGVRDF</sequence>
<reference evidence="1" key="1">
    <citation type="submission" date="2021-02" db="EMBL/GenBank/DDBJ databases">
        <title>Genome sequence Cadophora malorum strain M34.</title>
        <authorList>
            <person name="Stefanovic E."/>
            <person name="Vu D."/>
            <person name="Scully C."/>
            <person name="Dijksterhuis J."/>
            <person name="Roader J."/>
            <person name="Houbraken J."/>
        </authorList>
    </citation>
    <scope>NUCLEOTIDE SEQUENCE</scope>
    <source>
        <strain evidence="1">M34</strain>
    </source>
</reference>
<evidence type="ECO:0000313" key="1">
    <source>
        <dbReference type="EMBL" id="KAG4424333.1"/>
    </source>
</evidence>